<reference evidence="2 3" key="1">
    <citation type="journal article" date="2014" name="Int. J. Syst. Evol. Microbiol.">
        <title>Oceanisphaera profunda sp. nov., a marine bacterium isolated from deep-sea sediment, and emended description of the genus Oceanisphaera.</title>
        <authorList>
            <person name="Xu Z."/>
            <person name="Zhang X.Y."/>
            <person name="Su H.N."/>
            <person name="Yu Z.C."/>
            <person name="Liu C."/>
            <person name="Li H."/>
            <person name="Chen X.L."/>
            <person name="Song X.Y."/>
            <person name="Xie B.B."/>
            <person name="Qin Q.L."/>
            <person name="Zhou B.C."/>
            <person name="Shi M."/>
            <person name="Huang Y."/>
            <person name="Zhang Y.Z."/>
        </authorList>
    </citation>
    <scope>NUCLEOTIDE SEQUENCE [LARGE SCALE GENOMIC DNA]</scope>
    <source>
        <strain evidence="2 3">SM1222</strain>
    </source>
</reference>
<keyword evidence="1" id="KW-0676">Redox-active center</keyword>
<dbReference type="InterPro" id="IPR036249">
    <property type="entry name" value="Thioredoxin-like_sf"/>
</dbReference>
<dbReference type="EMBL" id="CP021377">
    <property type="protein sequence ID" value="ART81446.1"/>
    <property type="molecule type" value="Genomic_DNA"/>
</dbReference>
<dbReference type="RefSeq" id="WP_087034530.1">
    <property type="nucleotide sequence ID" value="NZ_CP021377.1"/>
</dbReference>
<sequence>MKPRVEIRYCSLCRWLLRSAWLAQEILSTFTDEVGEVALIPGEKGQFQILVDGQLIWCRVLDEGFPEAKEIKQRLRDHIAPQFDLGHSERKS</sequence>
<protein>
    <submittedName>
        <fullName evidence="2">Selenoprotein W-like protein</fullName>
    </submittedName>
</protein>
<dbReference type="InterPro" id="IPR011893">
    <property type="entry name" value="Selenoprotein_Rdx-typ"/>
</dbReference>
<dbReference type="Proteomes" id="UP000243937">
    <property type="component" value="Chromosome"/>
</dbReference>
<dbReference type="KEGG" id="opf:CBP31_01360"/>
<dbReference type="PANTHER" id="PTHR36417">
    <property type="entry name" value="SELENOPROTEIN DOMAIN PROTEIN (AFU_ORTHOLOGUE AFUA_1G05220)"/>
    <property type="match status" value="1"/>
</dbReference>
<dbReference type="SUPFAM" id="SSF52833">
    <property type="entry name" value="Thioredoxin-like"/>
    <property type="match status" value="1"/>
</dbReference>
<evidence type="ECO:0000313" key="3">
    <source>
        <dbReference type="Proteomes" id="UP000243937"/>
    </source>
</evidence>
<dbReference type="Pfam" id="PF10262">
    <property type="entry name" value="Rdx"/>
    <property type="match status" value="1"/>
</dbReference>
<evidence type="ECO:0000313" key="2">
    <source>
        <dbReference type="EMBL" id="ART81446.1"/>
    </source>
</evidence>
<proteinExistence type="predicted"/>
<dbReference type="OrthoDB" id="9811366at2"/>
<dbReference type="AlphaFoldDB" id="A0A1Y0D2K9"/>
<keyword evidence="3" id="KW-1185">Reference proteome</keyword>
<organism evidence="2 3">
    <name type="scientific">Oceanisphaera profunda</name>
    <dbReference type="NCBI Taxonomy" id="1416627"/>
    <lineage>
        <taxon>Bacteria</taxon>
        <taxon>Pseudomonadati</taxon>
        <taxon>Pseudomonadota</taxon>
        <taxon>Gammaproteobacteria</taxon>
        <taxon>Aeromonadales</taxon>
        <taxon>Aeromonadaceae</taxon>
        <taxon>Oceanisphaera</taxon>
    </lineage>
</organism>
<dbReference type="NCBIfam" id="TIGR02174">
    <property type="entry name" value="CXXU_selWTH"/>
    <property type="match status" value="1"/>
</dbReference>
<dbReference type="PANTHER" id="PTHR36417:SF2">
    <property type="entry name" value="SELENOPROTEIN DOMAIN PROTEIN (AFU_ORTHOLOGUE AFUA_1G05220)"/>
    <property type="match status" value="1"/>
</dbReference>
<dbReference type="Gene3D" id="3.40.30.10">
    <property type="entry name" value="Glutaredoxin"/>
    <property type="match status" value="1"/>
</dbReference>
<evidence type="ECO:0000256" key="1">
    <source>
        <dbReference type="ARBA" id="ARBA00023284"/>
    </source>
</evidence>
<name>A0A1Y0D2K9_9GAMM</name>
<gene>
    <name evidence="2" type="ORF">CBP31_01360</name>
</gene>
<accession>A0A1Y0D2K9</accession>